<keyword evidence="8 13" id="KW-0472">Membrane</keyword>
<evidence type="ECO:0000256" key="1">
    <source>
        <dbReference type="ARBA" id="ARBA00004141"/>
    </source>
</evidence>
<dbReference type="InterPro" id="IPR017103">
    <property type="entry name" value="Iontropic_Glu_rcpt_pln"/>
</dbReference>
<dbReference type="SMART" id="SM00079">
    <property type="entry name" value="PBPe"/>
    <property type="match status" value="1"/>
</dbReference>
<dbReference type="Proteomes" id="UP001443914">
    <property type="component" value="Unassembled WGS sequence"/>
</dbReference>
<dbReference type="Pfam" id="PF01094">
    <property type="entry name" value="ANF_receptor"/>
    <property type="match status" value="1"/>
</dbReference>
<dbReference type="Gene3D" id="1.10.287.70">
    <property type="match status" value="1"/>
</dbReference>
<dbReference type="FunFam" id="3.40.190.10:FF:000054">
    <property type="entry name" value="Glutamate receptor"/>
    <property type="match status" value="1"/>
</dbReference>
<dbReference type="PIRSF" id="PIRSF037090">
    <property type="entry name" value="Iontro_Glu-like_rcpt_pln"/>
    <property type="match status" value="1"/>
</dbReference>
<proteinExistence type="inferred from homology"/>
<sequence length="928" mass="102065">MRVSCWSLLSFVFIVCLLLNGARTSASRPAVVHVGALFTFNSTIGKVAKIAIQEAVNDVNSNPSILQGTMLNLEMRDSICNGFSGFIQSMQFMEKEVVAVIGPQSSVVAHMVGTVVSELQIPLLSFAATDPTLTPLEYPYFVRTANSDAYQMSAISDVVEYYGWKQVIAIYNDDDHGRNSVASLDDALANNRCRISYKAAIPPEGVTRSEVMDVLVKVSTLESRVIVLDVTPDAGRLIFSVAEYMQMTGSEYVWISTDWLSSVLDSYSPLPSDYMSSIQGVLVLRSHLTNSDKKRAFTTRWKNSAVSSVGLNAYGFYAYDSVWILAHAIDAFLNKGGNVSFSSDPKLRSLNGSQLHFEALRVFDGGQALMSHILQSNFTGLTGPVSFDADRSRVHPAFDIINVIGNGYRTVGYWSNGTGLSVRPPETLYNRPSFNRSNANQNMQPVIWPDGSAKTPRGWVFPNSGKQLQIGVPIRVSFTEFISRVPGSNDTFHGFCVDVFQAAVNLLPYPVLYQFVGFGDGRKNPNYTDLVKMIAAGNIDAAIGDIAIITSRTKFADFTQPFTSSGLVVVAPFKALSSGGWAFLRPFSLLLWAVIVISFISIGVVVWTLEHGSNDEFRGSPMRQFITILWFSFSTLTFSHKENTVSCPGKMVVIVWLFVVLILTSSYTASLTSILTVEKLSSSIKGIGFLKAGNQRIGYQVGSYASKYLTEELGITPSRLVQLDSPEAYAHALRSGLVDALVDELPYVKLFLSSVSGFRIIGPEFTASGWGFAFPENSPLAPDMSTAILKLSDNGDLQRIHDKWLTPSGCSEDSTQIESSQLQLSSFVGLFVLCGFVCVIALAVYFTRICRKLRHASRTEVVPNLAGCKPNLKRVRTLVSLIDERYDPSKKKRKRRRDIEDSTSDDDDRDEKSEQTRGAHYVASSDSL</sequence>
<dbReference type="Pfam" id="PF00060">
    <property type="entry name" value="Lig_chan"/>
    <property type="match status" value="1"/>
</dbReference>
<dbReference type="GO" id="GO:0016020">
    <property type="term" value="C:membrane"/>
    <property type="evidence" value="ECO:0007669"/>
    <property type="project" value="UniProtKB-SubCell"/>
</dbReference>
<feature type="transmembrane region" description="Helical" evidence="15">
    <location>
        <begin position="824"/>
        <end position="846"/>
    </location>
</feature>
<evidence type="ECO:0000256" key="7">
    <source>
        <dbReference type="ARBA" id="ARBA00023065"/>
    </source>
</evidence>
<dbReference type="CDD" id="cd19990">
    <property type="entry name" value="PBP1_GABAb_receptor_plant"/>
    <property type="match status" value="1"/>
</dbReference>
<dbReference type="InterPro" id="IPR044440">
    <property type="entry name" value="GABAb_receptor_plant_PBP1"/>
</dbReference>
<feature type="transmembrane region" description="Helical" evidence="15">
    <location>
        <begin position="651"/>
        <end position="675"/>
    </location>
</feature>
<evidence type="ECO:0000259" key="17">
    <source>
        <dbReference type="SMART" id="SM00079"/>
    </source>
</evidence>
<dbReference type="SUPFAM" id="SSF53822">
    <property type="entry name" value="Periplasmic binding protein-like I"/>
    <property type="match status" value="1"/>
</dbReference>
<evidence type="ECO:0000313" key="18">
    <source>
        <dbReference type="EMBL" id="KAK9756640.1"/>
    </source>
</evidence>
<dbReference type="CDD" id="cd13686">
    <property type="entry name" value="GluR_Plant"/>
    <property type="match status" value="1"/>
</dbReference>
<dbReference type="InterPro" id="IPR001828">
    <property type="entry name" value="ANF_lig-bd_rcpt"/>
</dbReference>
<accession>A0AAW1NEM2</accession>
<gene>
    <name evidence="18" type="ORF">RND81_01G111500</name>
</gene>
<evidence type="ECO:0000256" key="8">
    <source>
        <dbReference type="ARBA" id="ARBA00023136"/>
    </source>
</evidence>
<evidence type="ECO:0000256" key="3">
    <source>
        <dbReference type="ARBA" id="ARBA00022448"/>
    </source>
</evidence>
<evidence type="ECO:0000256" key="15">
    <source>
        <dbReference type="SAM" id="Phobius"/>
    </source>
</evidence>
<feature type="transmembrane region" description="Helical" evidence="15">
    <location>
        <begin position="558"/>
        <end position="577"/>
    </location>
</feature>
<evidence type="ECO:0000256" key="10">
    <source>
        <dbReference type="ARBA" id="ARBA00023180"/>
    </source>
</evidence>
<feature type="transmembrane region" description="Helical" evidence="15">
    <location>
        <begin position="589"/>
        <end position="609"/>
    </location>
</feature>
<dbReference type="FunFam" id="3.40.190.10:FF:000039">
    <property type="entry name" value="Glutamate receptor"/>
    <property type="match status" value="1"/>
</dbReference>
<evidence type="ECO:0000256" key="11">
    <source>
        <dbReference type="ARBA" id="ARBA00023286"/>
    </source>
</evidence>
<evidence type="ECO:0000256" key="16">
    <source>
        <dbReference type="SAM" id="SignalP"/>
    </source>
</evidence>
<dbReference type="GO" id="GO:0015276">
    <property type="term" value="F:ligand-gated monoatomic ion channel activity"/>
    <property type="evidence" value="ECO:0007669"/>
    <property type="project" value="InterPro"/>
</dbReference>
<evidence type="ECO:0000256" key="14">
    <source>
        <dbReference type="SAM" id="MobiDB-lite"/>
    </source>
</evidence>
<evidence type="ECO:0000256" key="9">
    <source>
        <dbReference type="ARBA" id="ARBA00023170"/>
    </source>
</evidence>
<dbReference type="InterPro" id="IPR028082">
    <property type="entry name" value="Peripla_BP_I"/>
</dbReference>
<dbReference type="SUPFAM" id="SSF53850">
    <property type="entry name" value="Periplasmic binding protein-like II"/>
    <property type="match status" value="1"/>
</dbReference>
<keyword evidence="3 13" id="KW-0813">Transport</keyword>
<dbReference type="Gene3D" id="3.40.50.2300">
    <property type="match status" value="2"/>
</dbReference>
<comment type="subcellular location">
    <subcellularLocation>
        <location evidence="1">Membrane</location>
        <topology evidence="1">Multi-pass membrane protein</topology>
    </subcellularLocation>
</comment>
<keyword evidence="9 13" id="KW-0675">Receptor</keyword>
<dbReference type="InterPro" id="IPR019594">
    <property type="entry name" value="Glu/Gly-bd"/>
</dbReference>
<feature type="chain" id="PRO_5043340392" description="Glutamate receptor" evidence="16">
    <location>
        <begin position="25"/>
        <end position="928"/>
    </location>
</feature>
<comment type="similarity">
    <text evidence="2 13">Belongs to the glutamate-gated ion channel (TC 1.A.10.1) family.</text>
</comment>
<organism evidence="18 19">
    <name type="scientific">Saponaria officinalis</name>
    <name type="common">Common soapwort</name>
    <name type="synonym">Lychnis saponaria</name>
    <dbReference type="NCBI Taxonomy" id="3572"/>
    <lineage>
        <taxon>Eukaryota</taxon>
        <taxon>Viridiplantae</taxon>
        <taxon>Streptophyta</taxon>
        <taxon>Embryophyta</taxon>
        <taxon>Tracheophyta</taxon>
        <taxon>Spermatophyta</taxon>
        <taxon>Magnoliopsida</taxon>
        <taxon>eudicotyledons</taxon>
        <taxon>Gunneridae</taxon>
        <taxon>Pentapetalae</taxon>
        <taxon>Caryophyllales</taxon>
        <taxon>Caryophyllaceae</taxon>
        <taxon>Caryophylleae</taxon>
        <taxon>Saponaria</taxon>
    </lineage>
</organism>
<dbReference type="InterPro" id="IPR001320">
    <property type="entry name" value="Iontro_rcpt_C"/>
</dbReference>
<dbReference type="FunFam" id="1.10.287.70:FF:000037">
    <property type="entry name" value="Glutamate receptor"/>
    <property type="match status" value="1"/>
</dbReference>
<keyword evidence="10" id="KW-0325">Glycoprotein</keyword>
<dbReference type="Pfam" id="PF10613">
    <property type="entry name" value="Lig_chan-Glu_bd"/>
    <property type="match status" value="1"/>
</dbReference>
<keyword evidence="7 13" id="KW-0406">Ion transport</keyword>
<dbReference type="Gene3D" id="3.40.190.10">
    <property type="entry name" value="Periplasmic binding protein-like II"/>
    <property type="match status" value="2"/>
</dbReference>
<dbReference type="AlphaFoldDB" id="A0AAW1NEM2"/>
<evidence type="ECO:0000256" key="13">
    <source>
        <dbReference type="PIRNR" id="PIRNR037090"/>
    </source>
</evidence>
<keyword evidence="4 15" id="KW-0812">Transmembrane</keyword>
<keyword evidence="5 16" id="KW-0732">Signal</keyword>
<evidence type="ECO:0000256" key="6">
    <source>
        <dbReference type="ARBA" id="ARBA00022989"/>
    </source>
</evidence>
<evidence type="ECO:0000256" key="5">
    <source>
        <dbReference type="ARBA" id="ARBA00022729"/>
    </source>
</evidence>
<protein>
    <recommendedName>
        <fullName evidence="13">Glutamate receptor</fullName>
    </recommendedName>
</protein>
<evidence type="ECO:0000256" key="12">
    <source>
        <dbReference type="ARBA" id="ARBA00023303"/>
    </source>
</evidence>
<keyword evidence="19" id="KW-1185">Reference proteome</keyword>
<feature type="domain" description="Ionotropic glutamate receptor C-terminal" evidence="17">
    <location>
        <begin position="469"/>
        <end position="807"/>
    </location>
</feature>
<feature type="transmembrane region" description="Helical" evidence="15">
    <location>
        <begin position="621"/>
        <end position="639"/>
    </location>
</feature>
<keyword evidence="12 13" id="KW-0407">Ion channel</keyword>
<evidence type="ECO:0000256" key="2">
    <source>
        <dbReference type="ARBA" id="ARBA00008685"/>
    </source>
</evidence>
<comment type="caution">
    <text evidence="18">The sequence shown here is derived from an EMBL/GenBank/DDBJ whole genome shotgun (WGS) entry which is preliminary data.</text>
</comment>
<keyword evidence="6 15" id="KW-1133">Transmembrane helix</keyword>
<name>A0AAW1NEM2_SAPOF</name>
<evidence type="ECO:0000256" key="4">
    <source>
        <dbReference type="ARBA" id="ARBA00022692"/>
    </source>
</evidence>
<dbReference type="EMBL" id="JBDFQZ010000001">
    <property type="protein sequence ID" value="KAK9756640.1"/>
    <property type="molecule type" value="Genomic_DNA"/>
</dbReference>
<dbReference type="FunFam" id="3.40.50.2300:FF:000081">
    <property type="entry name" value="Glutamate receptor"/>
    <property type="match status" value="1"/>
</dbReference>
<reference evidence="18" key="1">
    <citation type="submission" date="2024-03" db="EMBL/GenBank/DDBJ databases">
        <title>WGS assembly of Saponaria officinalis var. Norfolk2.</title>
        <authorList>
            <person name="Jenkins J."/>
            <person name="Shu S."/>
            <person name="Grimwood J."/>
            <person name="Barry K."/>
            <person name="Goodstein D."/>
            <person name="Schmutz J."/>
            <person name="Leebens-Mack J."/>
            <person name="Osbourn A."/>
        </authorList>
    </citation>
    <scope>NUCLEOTIDE SEQUENCE [LARGE SCALE GENOMIC DNA]</scope>
    <source>
        <strain evidence="18">JIC</strain>
    </source>
</reference>
<evidence type="ECO:0000313" key="19">
    <source>
        <dbReference type="Proteomes" id="UP001443914"/>
    </source>
</evidence>
<feature type="region of interest" description="Disordered" evidence="14">
    <location>
        <begin position="888"/>
        <end position="928"/>
    </location>
</feature>
<comment type="function">
    <text evidence="13">Glutamate-gated receptor that probably acts as non-selective cation channel.</text>
</comment>
<dbReference type="InterPro" id="IPR015683">
    <property type="entry name" value="Ionotropic_Glu_rcpt"/>
</dbReference>
<dbReference type="PANTHER" id="PTHR18966">
    <property type="entry name" value="IONOTROPIC GLUTAMATE RECEPTOR"/>
    <property type="match status" value="1"/>
</dbReference>
<feature type="signal peptide" evidence="16">
    <location>
        <begin position="1"/>
        <end position="24"/>
    </location>
</feature>
<keyword evidence="11 13" id="KW-1071">Ligand-gated ion channel</keyword>